<feature type="region of interest" description="Disordered" evidence="1">
    <location>
        <begin position="1"/>
        <end position="121"/>
    </location>
</feature>
<feature type="compositionally biased region" description="Acidic residues" evidence="1">
    <location>
        <begin position="433"/>
        <end position="471"/>
    </location>
</feature>
<feature type="compositionally biased region" description="Basic residues" evidence="1">
    <location>
        <begin position="541"/>
        <end position="551"/>
    </location>
</feature>
<feature type="region of interest" description="Disordered" evidence="1">
    <location>
        <begin position="801"/>
        <end position="875"/>
    </location>
</feature>
<evidence type="ECO:0000313" key="2">
    <source>
        <dbReference type="EMBL" id="KAJ7065942.1"/>
    </source>
</evidence>
<accession>A0AAD6XHK1</accession>
<gene>
    <name evidence="2" type="ORF">B0H15DRAFT_958467</name>
</gene>
<evidence type="ECO:0000256" key="1">
    <source>
        <dbReference type="SAM" id="MobiDB-lite"/>
    </source>
</evidence>
<feature type="region of interest" description="Disordered" evidence="1">
    <location>
        <begin position="534"/>
        <end position="554"/>
    </location>
</feature>
<dbReference type="GO" id="GO:0006406">
    <property type="term" value="P:mRNA export from nucleus"/>
    <property type="evidence" value="ECO:0007669"/>
    <property type="project" value="TreeGrafter"/>
</dbReference>
<feature type="region of interest" description="Disordered" evidence="1">
    <location>
        <begin position="383"/>
        <end position="509"/>
    </location>
</feature>
<reference evidence="2" key="1">
    <citation type="submission" date="2023-03" db="EMBL/GenBank/DDBJ databases">
        <title>Massive genome expansion in bonnet fungi (Mycena s.s.) driven by repeated elements and novel gene families across ecological guilds.</title>
        <authorList>
            <consortium name="Lawrence Berkeley National Laboratory"/>
            <person name="Harder C.B."/>
            <person name="Miyauchi S."/>
            <person name="Viragh M."/>
            <person name="Kuo A."/>
            <person name="Thoen E."/>
            <person name="Andreopoulos B."/>
            <person name="Lu D."/>
            <person name="Skrede I."/>
            <person name="Drula E."/>
            <person name="Henrissat B."/>
            <person name="Morin E."/>
            <person name="Kohler A."/>
            <person name="Barry K."/>
            <person name="LaButti K."/>
            <person name="Morin E."/>
            <person name="Salamov A."/>
            <person name="Lipzen A."/>
            <person name="Mereny Z."/>
            <person name="Hegedus B."/>
            <person name="Baldrian P."/>
            <person name="Stursova M."/>
            <person name="Weitz H."/>
            <person name="Taylor A."/>
            <person name="Grigoriev I.V."/>
            <person name="Nagy L.G."/>
            <person name="Martin F."/>
            <person name="Kauserud H."/>
        </authorList>
    </citation>
    <scope>NUCLEOTIDE SEQUENCE</scope>
    <source>
        <strain evidence="2">CBHHK173m</strain>
    </source>
</reference>
<organism evidence="2 3">
    <name type="scientific">Mycena belliarum</name>
    <dbReference type="NCBI Taxonomy" id="1033014"/>
    <lineage>
        <taxon>Eukaryota</taxon>
        <taxon>Fungi</taxon>
        <taxon>Dikarya</taxon>
        <taxon>Basidiomycota</taxon>
        <taxon>Agaricomycotina</taxon>
        <taxon>Agaricomycetes</taxon>
        <taxon>Agaricomycetidae</taxon>
        <taxon>Agaricales</taxon>
        <taxon>Marasmiineae</taxon>
        <taxon>Mycenaceae</taxon>
        <taxon>Mycena</taxon>
    </lineage>
</organism>
<feature type="region of interest" description="Disordered" evidence="1">
    <location>
        <begin position="976"/>
        <end position="1019"/>
    </location>
</feature>
<protein>
    <submittedName>
        <fullName evidence="2">Uncharacterized protein</fullName>
    </submittedName>
</protein>
<dbReference type="Proteomes" id="UP001222325">
    <property type="component" value="Unassembled WGS sequence"/>
</dbReference>
<feature type="compositionally biased region" description="Low complexity" evidence="1">
    <location>
        <begin position="39"/>
        <end position="64"/>
    </location>
</feature>
<dbReference type="PANTHER" id="PTHR18898:SF2">
    <property type="entry name" value="NUCLEOPROTEIN TPR"/>
    <property type="match status" value="1"/>
</dbReference>
<dbReference type="PANTHER" id="PTHR18898">
    <property type="entry name" value="NUCLEOPROTEIN TPR-RELATED"/>
    <property type="match status" value="1"/>
</dbReference>
<feature type="compositionally biased region" description="Basic and acidic residues" evidence="1">
    <location>
        <begin position="801"/>
        <end position="810"/>
    </location>
</feature>
<dbReference type="AlphaFoldDB" id="A0AAD6XHK1"/>
<name>A0AAD6XHK1_9AGAR</name>
<feature type="compositionally biased region" description="Low complexity" evidence="1">
    <location>
        <begin position="1001"/>
        <end position="1010"/>
    </location>
</feature>
<sequence>MAPGKKSATASTKSLKRKLAPSPAPTVIEPSSSEEEVVRPSSTASRPAVGKGAKASASSPAVASTSKPRPKPRPLGVPAKKDASRAAPGASASAPPRPSKRVKVDVADPRSPTPPPAPRLPLDQTIFGVAIPQDTKTFPRAFLLDGWNDATFLCQPKAIARNVMALVRPPRTRRIDDQLEAYFHDNLHENHLVSASFDDFSSAAFYRTDVGKQIAVFDTPAKCFQRVRRLLDFLEKALGLYHLVEEHRRQVAVVDDPASLPFVHPFPSPRKPQYQDVPMLDLSKASTDAEMTEMLKRQQELREIQAEHNRDLDEKAAVDYRRSLVVWREERALQVAKHNDLEDRRADQTKAYNAAVTEMAEDTVSFVNTVGEYALFLLDQQRGGGGVGESATPPPAQPDTTISAVDGEESEEESPPPYSGGLVAKTAGVSCDGGDDQEGEGDGEGEEEDEDEDGGSEGEPEVSGDEGSDGDEERRKRRKGKQRAAGSSGKAPARRRHRGPHVSVPPCFSHIRNPTMLEGFYDHDFHDLEPLNEVAPFDPRKKPRPDKKHPRLITGGFRVSRNPEVIYLARGFEEHGITVGSMGVLVVFTRGAGCRLCKEHHWACLRRTCVPHTRHTSTATPGVEFEPFDWTYSDQVIIQVNKHYFELYIRMFVDVMERQTRLNMREVLLGMALALRTGEAVPADPNADILPLGRDWCEVSPFITPEVKKMAKSAAAGTAFAPVIARSEKIVAAVVGSSSPAARAERVIRSTLEALNAQVAELTGELALLQLGVATEGDNASVSAPAPAPVNETSVVEEFRELKVDDRGEGSSKGARRGGGDVVMASVAGGSTGAQRAPVSTPPAAARTSSSSRASPSVPRTPAPIPGSSRAGPASYAKRPLYVPPPVPSRSVWVTPSTLPVAYRVPSYSSASGVPATAPHTPILGASSSSLAAALGPMPVRFSTSPETAVSTLAAPLAAAPFQGMEDTGVEGFDRDAARDEEAEAGNALAPANTSAMEGVEATAGDAGENAGEGEAGGA</sequence>
<dbReference type="GO" id="GO:0017056">
    <property type="term" value="F:structural constituent of nuclear pore"/>
    <property type="evidence" value="ECO:0007669"/>
    <property type="project" value="TreeGrafter"/>
</dbReference>
<feature type="compositionally biased region" description="Low complexity" evidence="1">
    <location>
        <begin position="836"/>
        <end position="858"/>
    </location>
</feature>
<comment type="caution">
    <text evidence="2">The sequence shown here is derived from an EMBL/GenBank/DDBJ whole genome shotgun (WGS) entry which is preliminary data.</text>
</comment>
<keyword evidence="3" id="KW-1185">Reference proteome</keyword>
<feature type="compositionally biased region" description="Low complexity" evidence="1">
    <location>
        <begin position="1"/>
        <end position="13"/>
    </location>
</feature>
<dbReference type="EMBL" id="JARJCN010000172">
    <property type="protein sequence ID" value="KAJ7065942.1"/>
    <property type="molecule type" value="Genomic_DNA"/>
</dbReference>
<evidence type="ECO:0000313" key="3">
    <source>
        <dbReference type="Proteomes" id="UP001222325"/>
    </source>
</evidence>
<proteinExistence type="predicted"/>
<feature type="compositionally biased region" description="Low complexity" evidence="1">
    <location>
        <begin position="85"/>
        <end position="94"/>
    </location>
</feature>
<dbReference type="GO" id="GO:0005643">
    <property type="term" value="C:nuclear pore"/>
    <property type="evidence" value="ECO:0007669"/>
    <property type="project" value="TreeGrafter"/>
</dbReference>